<evidence type="ECO:0000256" key="1">
    <source>
        <dbReference type="SAM" id="Phobius"/>
    </source>
</evidence>
<keyword evidence="1" id="KW-0472">Membrane</keyword>
<gene>
    <name evidence="2" type="ORF">C7457_1703</name>
</gene>
<accession>A0A420W5H1</accession>
<dbReference type="AlphaFoldDB" id="A0A420W5H1"/>
<sequence>MHYFFEDLTRLVVFLIIMWGICFAVDKYHAKRDKEKQDKCPHDQCKQINKTTTFDTNLNQTEIITLRCLDCKKVIEVKK</sequence>
<proteinExistence type="predicted"/>
<keyword evidence="1" id="KW-1133">Transmembrane helix</keyword>
<keyword evidence="3" id="KW-1185">Reference proteome</keyword>
<name>A0A420W5H1_9BACT</name>
<dbReference type="EMBL" id="RBIE01000006">
    <property type="protein sequence ID" value="RKQ59915.1"/>
    <property type="molecule type" value="Genomic_DNA"/>
</dbReference>
<evidence type="ECO:0000313" key="3">
    <source>
        <dbReference type="Proteomes" id="UP000280881"/>
    </source>
</evidence>
<reference evidence="2 3" key="1">
    <citation type="submission" date="2018-10" db="EMBL/GenBank/DDBJ databases">
        <title>Genomic Encyclopedia of Type Strains, Phase IV (KMG-IV): sequencing the most valuable type-strain genomes for metagenomic binning, comparative biology and taxonomic classification.</title>
        <authorList>
            <person name="Goeker M."/>
        </authorList>
    </citation>
    <scope>NUCLEOTIDE SEQUENCE [LARGE SCALE GENOMIC DNA]</scope>
    <source>
        <strain evidence="2 3">DSM 15521</strain>
    </source>
</reference>
<dbReference type="Proteomes" id="UP000280881">
    <property type="component" value="Unassembled WGS sequence"/>
</dbReference>
<comment type="caution">
    <text evidence="2">The sequence shown here is derived from an EMBL/GenBank/DDBJ whole genome shotgun (WGS) entry which is preliminary data.</text>
</comment>
<feature type="transmembrane region" description="Helical" evidence="1">
    <location>
        <begin position="12"/>
        <end position="29"/>
    </location>
</feature>
<protein>
    <submittedName>
        <fullName evidence="2">Uncharacterized protein</fullName>
    </submittedName>
</protein>
<organism evidence="2 3">
    <name type="scientific">Thermovibrio guaymasensis</name>
    <dbReference type="NCBI Taxonomy" id="240167"/>
    <lineage>
        <taxon>Bacteria</taxon>
        <taxon>Pseudomonadati</taxon>
        <taxon>Aquificota</taxon>
        <taxon>Aquificia</taxon>
        <taxon>Desulfurobacteriales</taxon>
        <taxon>Desulfurobacteriaceae</taxon>
        <taxon>Thermovibrio</taxon>
    </lineage>
</organism>
<keyword evidence="1" id="KW-0812">Transmembrane</keyword>
<evidence type="ECO:0000313" key="2">
    <source>
        <dbReference type="EMBL" id="RKQ59915.1"/>
    </source>
</evidence>